<organism evidence="6 7">
    <name type="scientific">Fistulifera solaris</name>
    <name type="common">Oleaginous diatom</name>
    <dbReference type="NCBI Taxonomy" id="1519565"/>
    <lineage>
        <taxon>Eukaryota</taxon>
        <taxon>Sar</taxon>
        <taxon>Stramenopiles</taxon>
        <taxon>Ochrophyta</taxon>
        <taxon>Bacillariophyta</taxon>
        <taxon>Bacillariophyceae</taxon>
        <taxon>Bacillariophycidae</taxon>
        <taxon>Naviculales</taxon>
        <taxon>Naviculaceae</taxon>
        <taxon>Fistulifera</taxon>
    </lineage>
</organism>
<gene>
    <name evidence="6" type="ORF">FisN_10Hu058</name>
</gene>
<evidence type="ECO:0000259" key="5">
    <source>
        <dbReference type="PROSITE" id="PS50865"/>
    </source>
</evidence>
<dbReference type="PROSITE" id="PS01360">
    <property type="entry name" value="ZF_MYND_1"/>
    <property type="match status" value="1"/>
</dbReference>
<evidence type="ECO:0000313" key="7">
    <source>
        <dbReference type="Proteomes" id="UP000198406"/>
    </source>
</evidence>
<dbReference type="EMBL" id="BDSP01000167">
    <property type="protein sequence ID" value="GAX21479.1"/>
    <property type="molecule type" value="Genomic_DNA"/>
</dbReference>
<evidence type="ECO:0000313" key="6">
    <source>
        <dbReference type="EMBL" id="GAX21479.1"/>
    </source>
</evidence>
<sequence length="361" mass="42701">MNRSNTPLYDGKDHNLKPEPYCFACRHYGNRIVVASLQRCSRCQVAWYCSSECQKKHFQLHRKLCKRIEDERNRVDTEAIPLRTFVDPWQDNAVAENIFETRIGEFGELDETEKYLKACAKLAKSYWMAAYDCEVKEVWEKALFHYLELLRLDEMNGFNTKFRVPFILLYLNRDDDAYAFIRYCLQYDDLDPDEILVKHKHSREGDWIYDVEENCRYRDIFEECPNIDDVDLPGPHIVALAIIKLRIFEAHYAVSRTLDFVFKKSNGKRIQEVRPLVQDMLLDRNVDIDDQQDVLDSLLERIPPFMFEAISKLKGVCESKCALEMEELTRRFEFPVNVTLFSGARLFCRVPGVDEVIRSWR</sequence>
<proteinExistence type="predicted"/>
<accession>A0A1Z5K5I1</accession>
<evidence type="ECO:0000256" key="4">
    <source>
        <dbReference type="PROSITE-ProRule" id="PRU00134"/>
    </source>
</evidence>
<keyword evidence="2 4" id="KW-0863">Zinc-finger</keyword>
<keyword evidence="3" id="KW-0862">Zinc</keyword>
<dbReference type="OrthoDB" id="432970at2759"/>
<evidence type="ECO:0000256" key="3">
    <source>
        <dbReference type="ARBA" id="ARBA00022833"/>
    </source>
</evidence>
<dbReference type="InterPro" id="IPR002893">
    <property type="entry name" value="Znf_MYND"/>
</dbReference>
<name>A0A1Z5K5I1_FISSO</name>
<dbReference type="Proteomes" id="UP000198406">
    <property type="component" value="Unassembled WGS sequence"/>
</dbReference>
<keyword evidence="7" id="KW-1185">Reference proteome</keyword>
<dbReference type="Gene3D" id="6.10.140.2220">
    <property type="match status" value="1"/>
</dbReference>
<dbReference type="InParanoid" id="A0A1Z5K5I1"/>
<protein>
    <recommendedName>
        <fullName evidence="5">MYND-type domain-containing protein</fullName>
    </recommendedName>
</protein>
<keyword evidence="1" id="KW-0479">Metal-binding</keyword>
<comment type="caution">
    <text evidence="6">The sequence shown here is derived from an EMBL/GenBank/DDBJ whole genome shotgun (WGS) entry which is preliminary data.</text>
</comment>
<dbReference type="AlphaFoldDB" id="A0A1Z5K5I1"/>
<evidence type="ECO:0000256" key="1">
    <source>
        <dbReference type="ARBA" id="ARBA00022723"/>
    </source>
</evidence>
<dbReference type="SUPFAM" id="SSF144232">
    <property type="entry name" value="HIT/MYND zinc finger-like"/>
    <property type="match status" value="1"/>
</dbReference>
<feature type="domain" description="MYND-type" evidence="5">
    <location>
        <begin position="22"/>
        <end position="65"/>
    </location>
</feature>
<reference evidence="6 7" key="1">
    <citation type="journal article" date="2015" name="Plant Cell">
        <title>Oil accumulation by the oleaginous diatom Fistulifera solaris as revealed by the genome and transcriptome.</title>
        <authorList>
            <person name="Tanaka T."/>
            <person name="Maeda Y."/>
            <person name="Veluchamy A."/>
            <person name="Tanaka M."/>
            <person name="Abida H."/>
            <person name="Marechal E."/>
            <person name="Bowler C."/>
            <person name="Muto M."/>
            <person name="Sunaga Y."/>
            <person name="Tanaka M."/>
            <person name="Yoshino T."/>
            <person name="Taniguchi T."/>
            <person name="Fukuda Y."/>
            <person name="Nemoto M."/>
            <person name="Matsumoto M."/>
            <person name="Wong P.S."/>
            <person name="Aburatani S."/>
            <person name="Fujibuchi W."/>
        </authorList>
    </citation>
    <scope>NUCLEOTIDE SEQUENCE [LARGE SCALE GENOMIC DNA]</scope>
    <source>
        <strain evidence="6 7">JPCC DA0580</strain>
    </source>
</reference>
<dbReference type="GO" id="GO:0008270">
    <property type="term" value="F:zinc ion binding"/>
    <property type="evidence" value="ECO:0007669"/>
    <property type="project" value="UniProtKB-KW"/>
</dbReference>
<evidence type="ECO:0000256" key="2">
    <source>
        <dbReference type="ARBA" id="ARBA00022771"/>
    </source>
</evidence>
<dbReference type="PROSITE" id="PS50865">
    <property type="entry name" value="ZF_MYND_2"/>
    <property type="match status" value="1"/>
</dbReference>
<dbReference type="Pfam" id="PF01753">
    <property type="entry name" value="zf-MYND"/>
    <property type="match status" value="1"/>
</dbReference>